<protein>
    <submittedName>
        <fullName evidence="3">Cellulose biosynthesis protein BcsQ</fullName>
    </submittedName>
</protein>
<dbReference type="Pfam" id="PF13614">
    <property type="entry name" value="AAA_31"/>
    <property type="match status" value="1"/>
</dbReference>
<dbReference type="InterPro" id="IPR050678">
    <property type="entry name" value="DNA_Partitioning_ATPase"/>
</dbReference>
<evidence type="ECO:0000313" key="4">
    <source>
        <dbReference type="Proteomes" id="UP000199012"/>
    </source>
</evidence>
<dbReference type="Proteomes" id="UP000199012">
    <property type="component" value="Unassembled WGS sequence"/>
</dbReference>
<organism evidence="3 4">
    <name type="scientific">Cellulomonas marina</name>
    <dbReference type="NCBI Taxonomy" id="988821"/>
    <lineage>
        <taxon>Bacteria</taxon>
        <taxon>Bacillati</taxon>
        <taxon>Actinomycetota</taxon>
        <taxon>Actinomycetes</taxon>
        <taxon>Micrococcales</taxon>
        <taxon>Cellulomonadaceae</taxon>
        <taxon>Cellulomonas</taxon>
    </lineage>
</organism>
<reference evidence="3 4" key="1">
    <citation type="submission" date="2016-10" db="EMBL/GenBank/DDBJ databases">
        <authorList>
            <person name="de Groot N.N."/>
        </authorList>
    </citation>
    <scope>NUCLEOTIDE SEQUENCE [LARGE SCALE GENOMIC DNA]</scope>
    <source>
        <strain evidence="3 4">CGMCC 4.6945</strain>
    </source>
</reference>
<evidence type="ECO:0000256" key="1">
    <source>
        <dbReference type="SAM" id="MobiDB-lite"/>
    </source>
</evidence>
<feature type="domain" description="AAA" evidence="2">
    <location>
        <begin position="14"/>
        <end position="175"/>
    </location>
</feature>
<name>A0A1I0XX36_9CELL</name>
<dbReference type="Gene3D" id="3.40.50.300">
    <property type="entry name" value="P-loop containing nucleotide triphosphate hydrolases"/>
    <property type="match status" value="1"/>
</dbReference>
<accession>A0A1I0XX36</accession>
<dbReference type="InterPro" id="IPR027417">
    <property type="entry name" value="P-loop_NTPase"/>
</dbReference>
<proteinExistence type="predicted"/>
<dbReference type="EMBL" id="FOKA01000006">
    <property type="protein sequence ID" value="SFB05494.1"/>
    <property type="molecule type" value="Genomic_DNA"/>
</dbReference>
<sequence>MARGRTTGSGRRLRTVAVWSVKGGVGKTTAAVNLAHAAAAGREVLLWDLDPQGGATWLLDVKPRLKGGAEALVQGRSTVASAIRQTAWETLDVLPGDATYRDLELALDAAKRSGRRIEETLEPVRDRYDLAVLDCPPAASLVARNVLRAADALVVPLPPSPLALRSLEQVLELVADAPRPVPVLAFLSMVDRRRTAHRQAVGELAGGRPDVLDVVVPAATAVEQMGVHRAPLVTFAPRSPATAAFAALWAAVERQVLPAEPATTAAPTTAPTTAPATKTTTGRTKAGTKPPKGAKGGKR</sequence>
<dbReference type="RefSeq" id="WP_175499383.1">
    <property type="nucleotide sequence ID" value="NZ_BONM01000006.1"/>
</dbReference>
<dbReference type="AlphaFoldDB" id="A0A1I0XX36"/>
<feature type="region of interest" description="Disordered" evidence="1">
    <location>
        <begin position="260"/>
        <end position="299"/>
    </location>
</feature>
<dbReference type="CDD" id="cd02042">
    <property type="entry name" value="ParAB_family"/>
    <property type="match status" value="1"/>
</dbReference>
<dbReference type="InterPro" id="IPR025669">
    <property type="entry name" value="AAA_dom"/>
</dbReference>
<dbReference type="PANTHER" id="PTHR13696">
    <property type="entry name" value="P-LOOP CONTAINING NUCLEOSIDE TRIPHOSPHATE HYDROLASE"/>
    <property type="match status" value="1"/>
</dbReference>
<dbReference type="SUPFAM" id="SSF52540">
    <property type="entry name" value="P-loop containing nucleoside triphosphate hydrolases"/>
    <property type="match status" value="1"/>
</dbReference>
<feature type="compositionally biased region" description="Low complexity" evidence="1">
    <location>
        <begin position="260"/>
        <end position="293"/>
    </location>
</feature>
<evidence type="ECO:0000313" key="3">
    <source>
        <dbReference type="EMBL" id="SFB05494.1"/>
    </source>
</evidence>
<evidence type="ECO:0000259" key="2">
    <source>
        <dbReference type="Pfam" id="PF13614"/>
    </source>
</evidence>
<keyword evidence="4" id="KW-1185">Reference proteome</keyword>
<dbReference type="STRING" id="988821.SAMN05421867_10635"/>
<gene>
    <name evidence="3" type="ORF">SAMN05421867_10635</name>
</gene>
<dbReference type="PANTHER" id="PTHR13696:SF52">
    <property type="entry name" value="PARA FAMILY PROTEIN CT_582"/>
    <property type="match status" value="1"/>
</dbReference>